<dbReference type="GO" id="GO:0045429">
    <property type="term" value="P:positive regulation of nitric oxide biosynthetic process"/>
    <property type="evidence" value="ECO:0007669"/>
    <property type="project" value="TreeGrafter"/>
</dbReference>
<dbReference type="PANTHER" id="PTHR12737:SF9">
    <property type="entry name" value="DIMETHYLARGININASE"/>
    <property type="match status" value="1"/>
</dbReference>
<dbReference type="SUPFAM" id="SSF55909">
    <property type="entry name" value="Pentein"/>
    <property type="match status" value="1"/>
</dbReference>
<evidence type="ECO:0008006" key="6">
    <source>
        <dbReference type="Google" id="ProtNLM"/>
    </source>
</evidence>
<reference evidence="4" key="1">
    <citation type="submission" date="2020-12" db="EMBL/GenBank/DDBJ databases">
        <title>Metabolic potential, ecology and presence of endohyphal bacteria is reflected in genomic diversity of Mucoromycotina.</title>
        <authorList>
            <person name="Muszewska A."/>
            <person name="Okrasinska A."/>
            <person name="Steczkiewicz K."/>
            <person name="Drgas O."/>
            <person name="Orlowska M."/>
            <person name="Perlinska-Lenart U."/>
            <person name="Aleksandrzak-Piekarczyk T."/>
            <person name="Szatraj K."/>
            <person name="Zielenkiewicz U."/>
            <person name="Pilsyk S."/>
            <person name="Malc E."/>
            <person name="Mieczkowski P."/>
            <person name="Kruszewska J.S."/>
            <person name="Biernat P."/>
            <person name="Pawlowska J."/>
        </authorList>
    </citation>
    <scope>NUCLEOTIDE SEQUENCE</scope>
    <source>
        <strain evidence="4">WA0000067209</strain>
    </source>
</reference>
<keyword evidence="5" id="KW-1185">Reference proteome</keyword>
<dbReference type="FunFam" id="3.75.10.10:FF:000004">
    <property type="entry name" value="N(G),N(G)-dimethylarginine dimethylaminohydrolase 1"/>
    <property type="match status" value="1"/>
</dbReference>
<feature type="active site" description="Proton donor" evidence="3">
    <location>
        <position position="175"/>
    </location>
</feature>
<evidence type="ECO:0000256" key="2">
    <source>
        <dbReference type="ARBA" id="ARBA00022801"/>
    </source>
</evidence>
<gene>
    <name evidence="4" type="ORF">INT43_002583</name>
</gene>
<dbReference type="GO" id="GO:0016597">
    <property type="term" value="F:amino acid binding"/>
    <property type="evidence" value="ECO:0007669"/>
    <property type="project" value="TreeGrafter"/>
</dbReference>
<dbReference type="EMBL" id="JAEPQZ010000001">
    <property type="protein sequence ID" value="KAG2186145.1"/>
    <property type="molecule type" value="Genomic_DNA"/>
</dbReference>
<dbReference type="GO" id="GO:0006525">
    <property type="term" value="P:arginine metabolic process"/>
    <property type="evidence" value="ECO:0007669"/>
    <property type="project" value="TreeGrafter"/>
</dbReference>
<keyword evidence="2" id="KW-0378">Hydrolase</keyword>
<dbReference type="PANTHER" id="PTHR12737">
    <property type="entry name" value="DIMETHYLARGININE DIMETHYLAMINOHYDROLASE"/>
    <property type="match status" value="1"/>
</dbReference>
<dbReference type="Pfam" id="PF02274">
    <property type="entry name" value="ADI"/>
    <property type="match status" value="1"/>
</dbReference>
<dbReference type="GO" id="GO:0000052">
    <property type="term" value="P:citrulline metabolic process"/>
    <property type="evidence" value="ECO:0007669"/>
    <property type="project" value="TreeGrafter"/>
</dbReference>
<name>A0A8H7Q5X3_MORIS</name>
<evidence type="ECO:0000313" key="4">
    <source>
        <dbReference type="EMBL" id="KAG2186145.1"/>
    </source>
</evidence>
<evidence type="ECO:0000256" key="1">
    <source>
        <dbReference type="ARBA" id="ARBA00008532"/>
    </source>
</evidence>
<sequence length="279" mass="30344">MLEYAICRELPRSFEACVTAVDNTASPIDISLALKQHEAYVEVLKKHVNQLIEVPADEGHPVAVAPDCCFVEDTCVVVKETAVLNRLGHTSRQKEIQGIEQALQKVSSIKTIVHMSSQDETATVDGGDCMLIGDHLYVGLSARTNRQGADVLQKAFIGACKVVILDTLQNSETLHLKCLVSPLNVDTLVVCSAQAGKALLKEMKEKSGINYNAIEVPDQVPANILALGPDFVVIQKNFPESEKILNEELSKRGYKFEALDMSELIKADGALTCCSVLIP</sequence>
<accession>A0A8H7Q5X3</accession>
<organism evidence="4 5">
    <name type="scientific">Mortierella isabellina</name>
    <name type="common">Filamentous fungus</name>
    <name type="synonym">Umbelopsis isabellina</name>
    <dbReference type="NCBI Taxonomy" id="91625"/>
    <lineage>
        <taxon>Eukaryota</taxon>
        <taxon>Fungi</taxon>
        <taxon>Fungi incertae sedis</taxon>
        <taxon>Mucoromycota</taxon>
        <taxon>Mucoromycotina</taxon>
        <taxon>Umbelopsidomycetes</taxon>
        <taxon>Umbelopsidales</taxon>
        <taxon>Umbelopsidaceae</taxon>
        <taxon>Umbelopsis</taxon>
    </lineage>
</organism>
<comment type="caution">
    <text evidence="4">The sequence shown here is derived from an EMBL/GenBank/DDBJ whole genome shotgun (WGS) entry which is preliminary data.</text>
</comment>
<dbReference type="OrthoDB" id="26679at2759"/>
<feature type="active site" description="Nucleophile" evidence="3">
    <location>
        <position position="273"/>
    </location>
</feature>
<evidence type="ECO:0000313" key="5">
    <source>
        <dbReference type="Proteomes" id="UP000654370"/>
    </source>
</evidence>
<dbReference type="Proteomes" id="UP000654370">
    <property type="component" value="Unassembled WGS sequence"/>
</dbReference>
<dbReference type="Gene3D" id="3.75.10.10">
    <property type="entry name" value="L-arginine/glycine Amidinotransferase, Chain A"/>
    <property type="match status" value="1"/>
</dbReference>
<dbReference type="AlphaFoldDB" id="A0A8H7Q5X3"/>
<proteinExistence type="inferred from homology"/>
<dbReference type="GO" id="GO:0016403">
    <property type="term" value="F:dimethylargininase activity"/>
    <property type="evidence" value="ECO:0007669"/>
    <property type="project" value="TreeGrafter"/>
</dbReference>
<comment type="similarity">
    <text evidence="1">Belongs to the DDAH family.</text>
</comment>
<protein>
    <recommendedName>
        <fullName evidence="6">Dimethylargininase</fullName>
    </recommendedName>
</protein>
<dbReference type="InterPro" id="IPR033199">
    <property type="entry name" value="DDAH-like"/>
</dbReference>
<evidence type="ECO:0000256" key="3">
    <source>
        <dbReference type="PIRSR" id="PIRSR633199-1"/>
    </source>
</evidence>